<dbReference type="Pfam" id="PF01970">
    <property type="entry name" value="TctA"/>
    <property type="match status" value="1"/>
</dbReference>
<dbReference type="PANTHER" id="PTHR35342:SF5">
    <property type="entry name" value="TRICARBOXYLIC TRANSPORT PROTEIN"/>
    <property type="match status" value="1"/>
</dbReference>
<keyword evidence="1" id="KW-0472">Membrane</keyword>
<evidence type="ECO:0000313" key="3">
    <source>
        <dbReference type="EMBL" id="GAA4337265.1"/>
    </source>
</evidence>
<feature type="transmembrane region" description="Helical" evidence="1">
    <location>
        <begin position="389"/>
        <end position="408"/>
    </location>
</feature>
<name>A0ABP8HCK6_9BURK</name>
<feature type="transmembrane region" description="Helical" evidence="1">
    <location>
        <begin position="357"/>
        <end position="377"/>
    </location>
</feature>
<protein>
    <submittedName>
        <fullName evidence="3">Tripartite tricarboxylate transporter permease</fullName>
    </submittedName>
</protein>
<feature type="transmembrane region" description="Helical" evidence="1">
    <location>
        <begin position="473"/>
        <end position="492"/>
    </location>
</feature>
<dbReference type="PANTHER" id="PTHR35342">
    <property type="entry name" value="TRICARBOXYLIC TRANSPORT PROTEIN"/>
    <property type="match status" value="1"/>
</dbReference>
<reference evidence="4" key="1">
    <citation type="journal article" date="2019" name="Int. J. Syst. Evol. Microbiol.">
        <title>The Global Catalogue of Microorganisms (GCM) 10K type strain sequencing project: providing services to taxonomists for standard genome sequencing and annotation.</title>
        <authorList>
            <consortium name="The Broad Institute Genomics Platform"/>
            <consortium name="The Broad Institute Genome Sequencing Center for Infectious Disease"/>
            <person name="Wu L."/>
            <person name="Ma J."/>
        </authorList>
    </citation>
    <scope>NUCLEOTIDE SEQUENCE [LARGE SCALE GENOMIC DNA]</scope>
    <source>
        <strain evidence="4">JCM 17804</strain>
    </source>
</reference>
<proteinExistence type="predicted"/>
<evidence type="ECO:0000256" key="1">
    <source>
        <dbReference type="SAM" id="Phobius"/>
    </source>
</evidence>
<evidence type="ECO:0000259" key="2">
    <source>
        <dbReference type="Pfam" id="PF01970"/>
    </source>
</evidence>
<dbReference type="Proteomes" id="UP001500975">
    <property type="component" value="Unassembled WGS sequence"/>
</dbReference>
<dbReference type="RefSeq" id="WP_345536961.1">
    <property type="nucleotide sequence ID" value="NZ_BAABGJ010000012.1"/>
</dbReference>
<feature type="transmembrane region" description="Helical" evidence="1">
    <location>
        <begin position="203"/>
        <end position="223"/>
    </location>
</feature>
<feature type="domain" description="DUF112" evidence="2">
    <location>
        <begin position="20"/>
        <end position="441"/>
    </location>
</feature>
<feature type="transmembrane region" description="Helical" evidence="1">
    <location>
        <begin position="109"/>
        <end position="132"/>
    </location>
</feature>
<evidence type="ECO:0000313" key="4">
    <source>
        <dbReference type="Proteomes" id="UP001500975"/>
    </source>
</evidence>
<sequence>MELFHNLATGFGVAFTFTNLLYCLIGCILGTLIGVLPGIGPVATIAMLLPATYALPPVSALIMLAGIYYGAQYGGSTTAILVNLPGESSSVVTCIDGYQMARQGRAGPALAAAGLGSFFAGCVGTLILAAFAPPLTELAFKFGPAEYFSLMVLGLIGAVVLASGSLLKAVAMIVLGLLLGIVGTDVNSGVARFSFDIPELTDGIGFVVIAMGVFGYGEIIGNLSHPDDEREVFTNKVKGLWPTKEDFRNMAPAVLRGTTLGSALGILPGGGALLAAFAAYALEKKIKMRPGETAFGKGNIRGVASPESANNAGAQTSFIPLLTLGIPPNAVMALMVGAMTIHNIQPGPQVMTSNPELFWGLIASMWIGNAMLIILNLPLIGMWIKLLTVPYKFLFPAIVLFCAIGVYSTNNNTFDVWMVAIFGFVGYLFIKLRAEPAPLLLGFILGPMMEENLRRALLLSRGSWSVFVTRPLSAGLLVGAVLLLGIVLLPAVKSKREEAFVED</sequence>
<organism evidence="3 4">
    <name type="scientific">Variovorax defluvii</name>
    <dbReference type="NCBI Taxonomy" id="913761"/>
    <lineage>
        <taxon>Bacteria</taxon>
        <taxon>Pseudomonadati</taxon>
        <taxon>Pseudomonadota</taxon>
        <taxon>Betaproteobacteria</taxon>
        <taxon>Burkholderiales</taxon>
        <taxon>Comamonadaceae</taxon>
        <taxon>Variovorax</taxon>
    </lineage>
</organism>
<keyword evidence="1" id="KW-0812">Transmembrane</keyword>
<feature type="transmembrane region" description="Helical" evidence="1">
    <location>
        <begin position="12"/>
        <end position="36"/>
    </location>
</feature>
<keyword evidence="1" id="KW-1133">Transmembrane helix</keyword>
<feature type="transmembrane region" description="Helical" evidence="1">
    <location>
        <begin position="152"/>
        <end position="182"/>
    </location>
</feature>
<accession>A0ABP8HCK6</accession>
<dbReference type="InterPro" id="IPR002823">
    <property type="entry name" value="DUF112_TM"/>
</dbReference>
<keyword evidence="4" id="KW-1185">Reference proteome</keyword>
<feature type="transmembrane region" description="Helical" evidence="1">
    <location>
        <begin position="42"/>
        <end position="69"/>
    </location>
</feature>
<gene>
    <name evidence="3" type="ORF">GCM10023165_15150</name>
</gene>
<dbReference type="EMBL" id="BAABGJ010000012">
    <property type="protein sequence ID" value="GAA4337265.1"/>
    <property type="molecule type" value="Genomic_DNA"/>
</dbReference>
<feature type="transmembrane region" description="Helical" evidence="1">
    <location>
        <begin position="260"/>
        <end position="282"/>
    </location>
</feature>
<comment type="caution">
    <text evidence="3">The sequence shown here is derived from an EMBL/GenBank/DDBJ whole genome shotgun (WGS) entry which is preliminary data.</text>
</comment>
<feature type="transmembrane region" description="Helical" evidence="1">
    <location>
        <begin position="318"/>
        <end position="337"/>
    </location>
</feature>